<evidence type="ECO:0000313" key="2">
    <source>
        <dbReference type="Proteomes" id="UP000472710"/>
    </source>
</evidence>
<evidence type="ECO:0000313" key="1">
    <source>
        <dbReference type="EMBL" id="GFH69438.1"/>
    </source>
</evidence>
<name>A0ABQ1CH52_STRDI</name>
<accession>A0ABQ1CH52</accession>
<reference evidence="1 2" key="1">
    <citation type="submission" date="2020-02" db="EMBL/GenBank/DDBJ databases">
        <title>Whole genome shotgun sequence of Streptomyces diastaticus subsp. diastaticus NBRC 13412.</title>
        <authorList>
            <person name="Ichikawa N."/>
            <person name="Komaki H."/>
            <person name="Tamura T."/>
        </authorList>
    </citation>
    <scope>NUCLEOTIDE SEQUENCE [LARGE SCALE GENOMIC DNA]</scope>
    <source>
        <strain evidence="1 2">NBRC 13412</strain>
    </source>
</reference>
<keyword evidence="2" id="KW-1185">Reference proteome</keyword>
<gene>
    <name evidence="1" type="ORF">Sdia_02060</name>
</gene>
<dbReference type="EMBL" id="BLLN01000001">
    <property type="protein sequence ID" value="GFH69438.1"/>
    <property type="molecule type" value="Genomic_DNA"/>
</dbReference>
<protein>
    <submittedName>
        <fullName evidence="1">Uncharacterized protein</fullName>
    </submittedName>
</protein>
<dbReference type="Proteomes" id="UP000472710">
    <property type="component" value="Unassembled WGS sequence"/>
</dbReference>
<comment type="caution">
    <text evidence="1">The sequence shown here is derived from an EMBL/GenBank/DDBJ whole genome shotgun (WGS) entry which is preliminary data.</text>
</comment>
<proteinExistence type="predicted"/>
<sequence>MNSSRQWQSSPSSPPVRVKLCRLGREVSTAAAPSLAVCGLPFPAGTFSSAGRLDATSVDARRPGFRFCGGLAETPTGGSCGACLRSEGNGFLRATDHYNG</sequence>
<organism evidence="1 2">
    <name type="scientific">Streptomyces diastaticus subsp. diastaticus</name>
    <dbReference type="NCBI Taxonomy" id="68040"/>
    <lineage>
        <taxon>Bacteria</taxon>
        <taxon>Bacillati</taxon>
        <taxon>Actinomycetota</taxon>
        <taxon>Actinomycetes</taxon>
        <taxon>Kitasatosporales</taxon>
        <taxon>Streptomycetaceae</taxon>
        <taxon>Streptomyces</taxon>
        <taxon>Streptomyces diastaticus group</taxon>
    </lineage>
</organism>